<evidence type="ECO:0000256" key="4">
    <source>
        <dbReference type="ARBA" id="ARBA00022833"/>
    </source>
</evidence>
<evidence type="ECO:0000313" key="7">
    <source>
        <dbReference type="EMBL" id="BBY28283.1"/>
    </source>
</evidence>
<dbReference type="InterPro" id="IPR023871">
    <property type="entry name" value="MftE"/>
</dbReference>
<feature type="compositionally biased region" description="Polar residues" evidence="6">
    <location>
        <begin position="16"/>
        <end position="34"/>
    </location>
</feature>
<dbReference type="PANTHER" id="PTHR35005:SF1">
    <property type="entry name" value="2-AMINO-5-FORMYLAMINO-6-RIBOSYLAMINOPYRIMIDIN-4(3H)-ONE 5'-MONOPHOSPHATE DEFORMYLASE"/>
    <property type="match status" value="1"/>
</dbReference>
<protein>
    <submittedName>
        <fullName evidence="7">Mycofactocin system creatininase family protein</fullName>
    </submittedName>
</protein>
<keyword evidence="3" id="KW-0378">Hydrolase</keyword>
<keyword evidence="8" id="KW-1185">Reference proteome</keyword>
<name>A0A7I7QPI7_9MYCO</name>
<dbReference type="GO" id="GO:0046872">
    <property type="term" value="F:metal ion binding"/>
    <property type="evidence" value="ECO:0007669"/>
    <property type="project" value="UniProtKB-KW"/>
</dbReference>
<evidence type="ECO:0000256" key="2">
    <source>
        <dbReference type="ARBA" id="ARBA00022723"/>
    </source>
</evidence>
<evidence type="ECO:0000256" key="6">
    <source>
        <dbReference type="SAM" id="MobiDB-lite"/>
    </source>
</evidence>
<feature type="region of interest" description="Disordered" evidence="6">
    <location>
        <begin position="1"/>
        <end position="35"/>
    </location>
</feature>
<proteinExistence type="inferred from homology"/>
<dbReference type="GO" id="GO:0009231">
    <property type="term" value="P:riboflavin biosynthetic process"/>
    <property type="evidence" value="ECO:0007669"/>
    <property type="project" value="TreeGrafter"/>
</dbReference>
<evidence type="ECO:0000256" key="3">
    <source>
        <dbReference type="ARBA" id="ARBA00022801"/>
    </source>
</evidence>
<dbReference type="NCBIfam" id="TIGR03964">
    <property type="entry name" value="mycofact_creat"/>
    <property type="match status" value="1"/>
</dbReference>
<dbReference type="Pfam" id="PF02633">
    <property type="entry name" value="Creatininase"/>
    <property type="match status" value="1"/>
</dbReference>
<dbReference type="SUPFAM" id="SSF102215">
    <property type="entry name" value="Creatininase"/>
    <property type="match status" value="1"/>
</dbReference>
<keyword evidence="4" id="KW-0862">Zinc</keyword>
<dbReference type="KEGG" id="msei:MSEDJ_23790"/>
<dbReference type="PANTHER" id="PTHR35005">
    <property type="entry name" value="3-DEHYDRO-SCYLLO-INOSOSE HYDROLASE"/>
    <property type="match status" value="1"/>
</dbReference>
<keyword evidence="2" id="KW-0479">Metal-binding</keyword>
<dbReference type="Proteomes" id="UP000467193">
    <property type="component" value="Chromosome"/>
</dbReference>
<comment type="cofactor">
    <cofactor evidence="1">
        <name>Zn(2+)</name>
        <dbReference type="ChEBI" id="CHEBI:29105"/>
    </cofactor>
</comment>
<dbReference type="Gene3D" id="3.40.50.10310">
    <property type="entry name" value="Creatininase"/>
    <property type="match status" value="1"/>
</dbReference>
<sequence>MADGTDVKESAPLEWSSASNTGQTPTTGARQVNSAYHRRVAYPSELGISTSRQLRDLAPAVVVPVGSIEQHGPHLPLDTDTRIATAVSRTVAGRLPGDWTLAPAVSYGASGEHEGFAGTVSIGTSALHLLLVEFGRSACRWASRVVFVNGHGGNVEALADATSLLRHEGRDVAWTSCTVRGGDAHAGRTETSLLLHLSPEDVRLDECVAGNAAPLAELLPTMRRGGVAAVSPVGVLGDPTTATAEEGLAVFAEMVDAATRRIAAWAPDHRGMLA</sequence>
<feature type="compositionally biased region" description="Basic and acidic residues" evidence="6">
    <location>
        <begin position="1"/>
        <end position="11"/>
    </location>
</feature>
<dbReference type="EMBL" id="AP022588">
    <property type="protein sequence ID" value="BBY28283.1"/>
    <property type="molecule type" value="Genomic_DNA"/>
</dbReference>
<dbReference type="InterPro" id="IPR003785">
    <property type="entry name" value="Creatininase/forma_Hydrolase"/>
</dbReference>
<gene>
    <name evidence="7" type="ORF">MSEDJ_23790</name>
</gene>
<comment type="similarity">
    <text evidence="5">Belongs to the creatininase superfamily.</text>
</comment>
<dbReference type="GO" id="GO:0016811">
    <property type="term" value="F:hydrolase activity, acting on carbon-nitrogen (but not peptide) bonds, in linear amides"/>
    <property type="evidence" value="ECO:0007669"/>
    <property type="project" value="TreeGrafter"/>
</dbReference>
<evidence type="ECO:0000256" key="1">
    <source>
        <dbReference type="ARBA" id="ARBA00001947"/>
    </source>
</evidence>
<dbReference type="AlphaFoldDB" id="A0A7I7QPI7"/>
<accession>A0A7I7QPI7</accession>
<evidence type="ECO:0000313" key="8">
    <source>
        <dbReference type="Proteomes" id="UP000467193"/>
    </source>
</evidence>
<evidence type="ECO:0000256" key="5">
    <source>
        <dbReference type="ARBA" id="ARBA00024029"/>
    </source>
</evidence>
<reference evidence="7 8" key="1">
    <citation type="journal article" date="2019" name="Emerg. Microbes Infect.">
        <title>Comprehensive subspecies identification of 175 nontuberculous mycobacteria species based on 7547 genomic profiles.</title>
        <authorList>
            <person name="Matsumoto Y."/>
            <person name="Kinjo T."/>
            <person name="Motooka D."/>
            <person name="Nabeya D."/>
            <person name="Jung N."/>
            <person name="Uechi K."/>
            <person name="Horii T."/>
            <person name="Iida T."/>
            <person name="Fujita J."/>
            <person name="Nakamura S."/>
        </authorList>
    </citation>
    <scope>NUCLEOTIDE SEQUENCE [LARGE SCALE GENOMIC DNA]</scope>
    <source>
        <strain evidence="7 8">JCM 17899</strain>
    </source>
</reference>
<organism evidence="7 8">
    <name type="scientific">Mycolicibacterium sediminis</name>
    <dbReference type="NCBI Taxonomy" id="1286180"/>
    <lineage>
        <taxon>Bacteria</taxon>
        <taxon>Bacillati</taxon>
        <taxon>Actinomycetota</taxon>
        <taxon>Actinomycetes</taxon>
        <taxon>Mycobacteriales</taxon>
        <taxon>Mycobacteriaceae</taxon>
        <taxon>Mycolicibacterium</taxon>
    </lineage>
</organism>
<dbReference type="InterPro" id="IPR024087">
    <property type="entry name" value="Creatininase-like_sf"/>
</dbReference>